<dbReference type="PANTHER" id="PTHR12157">
    <property type="entry name" value="REGULATING SYNAPTIC MEMBRANE EXOCYTOSIS PROTEIN"/>
    <property type="match status" value="1"/>
</dbReference>
<evidence type="ECO:0000256" key="3">
    <source>
        <dbReference type="SAM" id="MobiDB-lite"/>
    </source>
</evidence>
<dbReference type="SUPFAM" id="SSF49562">
    <property type="entry name" value="C2 domain (Calcium/lipid-binding domain, CaLB)"/>
    <property type="match status" value="1"/>
</dbReference>
<dbReference type="Pfam" id="PF00168">
    <property type="entry name" value="C2"/>
    <property type="match status" value="1"/>
</dbReference>
<protein>
    <submittedName>
        <fullName evidence="6">C2 domain-containing protein</fullName>
    </submittedName>
</protein>
<dbReference type="Proteomes" id="UP000095280">
    <property type="component" value="Unplaced"/>
</dbReference>
<evidence type="ECO:0000313" key="5">
    <source>
        <dbReference type="Proteomes" id="UP000095280"/>
    </source>
</evidence>
<dbReference type="InterPro" id="IPR000008">
    <property type="entry name" value="C2_dom"/>
</dbReference>
<evidence type="ECO:0000259" key="4">
    <source>
        <dbReference type="PROSITE" id="PS50004"/>
    </source>
</evidence>
<evidence type="ECO:0000313" key="6">
    <source>
        <dbReference type="WBParaSite" id="maker-unitig_36369-snap-gene-0.2-mRNA-1"/>
    </source>
</evidence>
<feature type="region of interest" description="Disordered" evidence="3">
    <location>
        <begin position="477"/>
        <end position="496"/>
    </location>
</feature>
<proteinExistence type="predicted"/>
<dbReference type="GO" id="GO:0031267">
    <property type="term" value="F:small GTPase binding"/>
    <property type="evidence" value="ECO:0007669"/>
    <property type="project" value="InterPro"/>
</dbReference>
<organism evidence="5 6">
    <name type="scientific">Macrostomum lignano</name>
    <dbReference type="NCBI Taxonomy" id="282301"/>
    <lineage>
        <taxon>Eukaryota</taxon>
        <taxon>Metazoa</taxon>
        <taxon>Spiralia</taxon>
        <taxon>Lophotrochozoa</taxon>
        <taxon>Platyhelminthes</taxon>
        <taxon>Rhabditophora</taxon>
        <taxon>Macrostomorpha</taxon>
        <taxon>Macrostomida</taxon>
        <taxon>Macrostomidae</taxon>
        <taxon>Macrostomum</taxon>
    </lineage>
</organism>
<dbReference type="WBParaSite" id="maker-unitig_36369-snap-gene-0.2-mRNA-1">
    <property type="protein sequence ID" value="maker-unitig_36369-snap-gene-0.2-mRNA-1"/>
    <property type="gene ID" value="maker-unitig_36369-snap-gene-0.2"/>
</dbReference>
<dbReference type="PROSITE" id="PS50004">
    <property type="entry name" value="C2"/>
    <property type="match status" value="1"/>
</dbReference>
<dbReference type="InterPro" id="IPR035892">
    <property type="entry name" value="C2_domain_sf"/>
</dbReference>
<accession>A0A1I8FIM7</accession>
<dbReference type="InterPro" id="IPR039032">
    <property type="entry name" value="Rim-like"/>
</dbReference>
<dbReference type="GO" id="GO:0016020">
    <property type="term" value="C:membrane"/>
    <property type="evidence" value="ECO:0007669"/>
    <property type="project" value="InterPro"/>
</dbReference>
<name>A0A1I8FIM7_9PLAT</name>
<feature type="domain" description="C2" evidence="4">
    <location>
        <begin position="47"/>
        <end position="183"/>
    </location>
</feature>
<comment type="subcellular location">
    <subcellularLocation>
        <location evidence="2">Synapse</location>
    </subcellularLocation>
</comment>
<reference evidence="6" key="1">
    <citation type="submission" date="2016-11" db="UniProtKB">
        <authorList>
            <consortium name="WormBaseParasite"/>
        </authorList>
    </citation>
    <scope>IDENTIFICATION</scope>
</reference>
<dbReference type="GO" id="GO:0045202">
    <property type="term" value="C:synapse"/>
    <property type="evidence" value="ECO:0007669"/>
    <property type="project" value="UniProtKB-SubCell"/>
</dbReference>
<evidence type="ECO:0000256" key="1">
    <source>
        <dbReference type="ARBA" id="ARBA00023018"/>
    </source>
</evidence>
<dbReference type="AlphaFoldDB" id="A0A1I8FIM7"/>
<feature type="compositionally biased region" description="Polar residues" evidence="3">
    <location>
        <begin position="251"/>
        <end position="261"/>
    </location>
</feature>
<sequence>APQAFQQQPQAMMQQFQPQQSISLQSQASIGAADGAVAAAEQFQYDTAGEISVQLHFDDYDSSLTVHIARARGLPPMDLNGLADPFVKVRLMPDPTDSTIILLFQCGPAARQIKYLPNTLEPDWQQTVVFMDVPKRELKKHWLDISVWDYDRLKTNDFMGAASFGWVRLVWDRKLMDNQPRWYTLYAHEKEMPQPPMPRRPVRRRSLAAAHRVGGNDSQKSHRHSDTPTPANGGAAGKEQQQWSLGGCGTAASQSDSSCSTVNTDFLSEEQRESVRRWLGPGQLLLIGEATRTERGGDLPDDQLVSGELFLDLRLSAESNDGGRLRVTPRQCRNLVAAAAGLHCCCELSLLGTARARRRTRAQRLGLSGTMEFDSQQLAAARSATSGLLLLQATLLSGKVSASSELGGGEIKGPGRRRLGEAVICVDDDCAVRDAGGGPLGRKPHGRLDCDYAISGLLKAQPMFDFGQLDRMKPQAPLPPWKVGGPGARWPGADSERQRIEQRLRQLYGDQLFRPGKYVAPDQLGPALEPRKLGASSVQVS</sequence>
<dbReference type="Gene3D" id="2.60.40.150">
    <property type="entry name" value="C2 domain"/>
    <property type="match status" value="1"/>
</dbReference>
<dbReference type="SMART" id="SM00239">
    <property type="entry name" value="C2"/>
    <property type="match status" value="1"/>
</dbReference>
<dbReference type="PANTHER" id="PTHR12157:SF21">
    <property type="entry name" value="RAB3 INTERACTING MOLECULE, ISOFORM F"/>
    <property type="match status" value="1"/>
</dbReference>
<evidence type="ECO:0000256" key="2">
    <source>
        <dbReference type="ARBA" id="ARBA00034103"/>
    </source>
</evidence>
<feature type="region of interest" description="Disordered" evidence="3">
    <location>
        <begin position="521"/>
        <end position="541"/>
    </location>
</feature>
<feature type="region of interest" description="Disordered" evidence="3">
    <location>
        <begin position="191"/>
        <end position="261"/>
    </location>
</feature>
<dbReference type="GO" id="GO:0006887">
    <property type="term" value="P:exocytosis"/>
    <property type="evidence" value="ECO:0007669"/>
    <property type="project" value="InterPro"/>
</dbReference>
<keyword evidence="1" id="KW-0770">Synapse</keyword>
<keyword evidence="5" id="KW-1185">Reference proteome</keyword>